<evidence type="ECO:0000256" key="2">
    <source>
        <dbReference type="SAM" id="Phobius"/>
    </source>
</evidence>
<sequence length="62" mass="6481">MTDPRHSNKSNPTTRVAVLIVVVVLIGIATFLFNAIKGKREYDEQNAAPSAPVAASASGASQ</sequence>
<accession>A0A2N7VTI4</accession>
<evidence type="ECO:0000313" key="4">
    <source>
        <dbReference type="Proteomes" id="UP000235616"/>
    </source>
</evidence>
<gene>
    <name evidence="3" type="ORF">C0Z18_11055</name>
</gene>
<evidence type="ECO:0000313" key="3">
    <source>
        <dbReference type="EMBL" id="PMS20467.1"/>
    </source>
</evidence>
<dbReference type="EMBL" id="PNYA01000008">
    <property type="protein sequence ID" value="PMS20467.1"/>
    <property type="molecule type" value="Genomic_DNA"/>
</dbReference>
<keyword evidence="4" id="KW-1185">Reference proteome</keyword>
<feature type="compositionally biased region" description="Low complexity" evidence="1">
    <location>
        <begin position="47"/>
        <end position="62"/>
    </location>
</feature>
<comment type="caution">
    <text evidence="3">The sequence shown here is derived from an EMBL/GenBank/DDBJ whole genome shotgun (WGS) entry which is preliminary data.</text>
</comment>
<evidence type="ECO:0000256" key="1">
    <source>
        <dbReference type="SAM" id="MobiDB-lite"/>
    </source>
</evidence>
<feature type="transmembrane region" description="Helical" evidence="2">
    <location>
        <begin position="16"/>
        <end position="36"/>
    </location>
</feature>
<keyword evidence="2" id="KW-0812">Transmembrane</keyword>
<proteinExistence type="predicted"/>
<dbReference type="Proteomes" id="UP000235616">
    <property type="component" value="Unassembled WGS sequence"/>
</dbReference>
<protein>
    <submittedName>
        <fullName evidence="3">Uncharacterized protein</fullName>
    </submittedName>
</protein>
<reference evidence="3 4" key="1">
    <citation type="submission" date="2018-01" db="EMBL/GenBank/DDBJ databases">
        <title>Whole genome analyses suggest that Burkholderia sensu lato contains two further novel genera in the rhizoxinica-symbiotica group Mycetohabitans gen. nov., and Trinickia gen. nov.: implications for the evolution of diazotrophy and nodulation in the Burkholderiaceae.</title>
        <authorList>
            <person name="Estrada-de los Santos P."/>
            <person name="Palmer M."/>
            <person name="Chavez-Ramirez B."/>
            <person name="Beukes C."/>
            <person name="Steenkamp E.T."/>
            <person name="Hirsch A.M."/>
            <person name="Manyaka P."/>
            <person name="Maluk M."/>
            <person name="Lafos M."/>
            <person name="Crook M."/>
            <person name="Gross E."/>
            <person name="Simon M.F."/>
            <person name="Bueno dos Reis Junior F."/>
            <person name="Poole P.S."/>
            <person name="Venter S.N."/>
            <person name="James E.K."/>
        </authorList>
    </citation>
    <scope>NUCLEOTIDE SEQUENCE [LARGE SCALE GENOMIC DNA]</scope>
    <source>
        <strain evidence="3 4">GIMN1.004</strain>
    </source>
</reference>
<keyword evidence="2" id="KW-1133">Transmembrane helix</keyword>
<dbReference type="AlphaFoldDB" id="A0A2N7VTI4"/>
<name>A0A2N7VTI4_9BURK</name>
<organism evidence="3 4">
    <name type="scientific">Trinickia dabaoshanensis</name>
    <dbReference type="NCBI Taxonomy" id="564714"/>
    <lineage>
        <taxon>Bacteria</taxon>
        <taxon>Pseudomonadati</taxon>
        <taxon>Pseudomonadota</taxon>
        <taxon>Betaproteobacteria</taxon>
        <taxon>Burkholderiales</taxon>
        <taxon>Burkholderiaceae</taxon>
        <taxon>Trinickia</taxon>
    </lineage>
</organism>
<dbReference type="RefSeq" id="WP_102645448.1">
    <property type="nucleotide sequence ID" value="NZ_PNYA01000008.1"/>
</dbReference>
<feature type="region of interest" description="Disordered" evidence="1">
    <location>
        <begin position="42"/>
        <end position="62"/>
    </location>
</feature>
<keyword evidence="2" id="KW-0472">Membrane</keyword>